<organism evidence="1 2">
    <name type="scientific">Dentiscutata erythropus</name>
    <dbReference type="NCBI Taxonomy" id="1348616"/>
    <lineage>
        <taxon>Eukaryota</taxon>
        <taxon>Fungi</taxon>
        <taxon>Fungi incertae sedis</taxon>
        <taxon>Mucoromycota</taxon>
        <taxon>Glomeromycotina</taxon>
        <taxon>Glomeromycetes</taxon>
        <taxon>Diversisporales</taxon>
        <taxon>Gigasporaceae</taxon>
        <taxon>Dentiscutata</taxon>
    </lineage>
</organism>
<evidence type="ECO:0000313" key="1">
    <source>
        <dbReference type="EMBL" id="CAG8580960.1"/>
    </source>
</evidence>
<protein>
    <submittedName>
        <fullName evidence="1">20249_t:CDS:1</fullName>
    </submittedName>
</protein>
<feature type="non-terminal residue" evidence="1">
    <location>
        <position position="1"/>
    </location>
</feature>
<evidence type="ECO:0000313" key="2">
    <source>
        <dbReference type="Proteomes" id="UP000789405"/>
    </source>
</evidence>
<dbReference type="OrthoDB" id="2436924at2759"/>
<keyword evidence="2" id="KW-1185">Reference proteome</keyword>
<dbReference type="EMBL" id="CAJVPY010003081">
    <property type="protein sequence ID" value="CAG8580960.1"/>
    <property type="molecule type" value="Genomic_DNA"/>
</dbReference>
<sequence length="131" mass="16343">KKQFEVEVFEAIYEKEYIVFTRYEDFKKYLTRNNIVNSSLRNFDYIKNRRLQNILNFLEAHIRSYFYTYNEGLKYGIINDTIDLIEWRRKGYENDCKKWFAEINYDCEQYGIKYLFSYSDIEQYCEEYLAY</sequence>
<reference evidence="1" key="1">
    <citation type="submission" date="2021-06" db="EMBL/GenBank/DDBJ databases">
        <authorList>
            <person name="Kallberg Y."/>
            <person name="Tangrot J."/>
            <person name="Rosling A."/>
        </authorList>
    </citation>
    <scope>NUCLEOTIDE SEQUENCE</scope>
    <source>
        <strain evidence="1">MA453B</strain>
    </source>
</reference>
<gene>
    <name evidence="1" type="ORF">DERYTH_LOCUS6686</name>
</gene>
<name>A0A9N9BYA2_9GLOM</name>
<accession>A0A9N9BYA2</accession>
<comment type="caution">
    <text evidence="1">The sequence shown here is derived from an EMBL/GenBank/DDBJ whole genome shotgun (WGS) entry which is preliminary data.</text>
</comment>
<dbReference type="Proteomes" id="UP000789405">
    <property type="component" value="Unassembled WGS sequence"/>
</dbReference>
<dbReference type="AlphaFoldDB" id="A0A9N9BYA2"/>
<proteinExistence type="predicted"/>